<dbReference type="AlphaFoldDB" id="A0AAJ1I8Y3"/>
<name>A0AAJ1I8Y3_LIMRT</name>
<dbReference type="Pfam" id="PF14393">
    <property type="entry name" value="DUF4422"/>
    <property type="match status" value="1"/>
</dbReference>
<comment type="caution">
    <text evidence="3">The sequence shown here is derived from an EMBL/GenBank/DDBJ whole genome shotgun (WGS) entry which is preliminary data.</text>
</comment>
<dbReference type="RefSeq" id="WP_109897585.1">
    <property type="nucleotide sequence ID" value="NZ_CALNWZ010000027.1"/>
</dbReference>
<reference evidence="3" key="1">
    <citation type="journal article" date="2018" name="Front. Microbiol.">
        <title>Comparative Genomics of the Herbivore Gut Symbiont Lactobacillus reuteri Reveals Genetic Diversity and Lifestyle Adaptation.</title>
        <authorList>
            <person name="Zhao J."/>
        </authorList>
    </citation>
    <scope>NUCLEOTIDE SEQUENCE</scope>
    <source>
        <strain evidence="3">LR9</strain>
    </source>
</reference>
<sequence>MTMYVITHKHFYYQNLPNGYMPLLVGANKNANPDNFLTDNTGNNISAKNVSYCEETGLYWIIKNTNDKNIGISHYRRYFANFKNRKSMLLSILLKGKVKPISTEILDEILKNGYAWIVSQQEAGGPGTIWNQFALNHNIEDLKTTEKVISDLYPEYLSDFEQVIKNSETGSFYNMFYTSRQEAEAYSNWLFDILFEVEKQTNIADYDSYQKRLYGFLAERLMNVWLHHRKAKVKYLPVFDLSKMDREYAWKKIKGRMK</sequence>
<reference evidence="3" key="2">
    <citation type="submission" date="2018-05" db="EMBL/GenBank/DDBJ databases">
        <authorList>
            <person name="Peng X.Y."/>
            <person name="Xu Y.F."/>
            <person name="Luo D."/>
            <person name="Yu J."/>
            <person name="Gu J.Y."/>
        </authorList>
    </citation>
    <scope>NUCLEOTIDE SEQUENCE</scope>
    <source>
        <strain evidence="3">LR9</strain>
    </source>
</reference>
<evidence type="ECO:0000313" key="3">
    <source>
        <dbReference type="EMBL" id="PWT36763.1"/>
    </source>
</evidence>
<dbReference type="InterPro" id="IPR025536">
    <property type="entry name" value="DUF4422"/>
</dbReference>
<reference evidence="2" key="4">
    <citation type="submission" date="2022-08" db="EMBL/GenBank/DDBJ databases">
        <authorList>
            <person name="Huang K."/>
        </authorList>
    </citation>
    <scope>NUCLEOTIDE SEQUENCE</scope>
    <source>
        <strain evidence="2">RGW1</strain>
    </source>
</reference>
<dbReference type="Proteomes" id="UP001286376">
    <property type="component" value="Unassembled WGS sequence"/>
</dbReference>
<dbReference type="EMBL" id="JAOTNP010000026">
    <property type="protein sequence ID" value="MDV8946880.1"/>
    <property type="molecule type" value="Genomic_DNA"/>
</dbReference>
<feature type="domain" description="DUF4422" evidence="1">
    <location>
        <begin position="3"/>
        <end position="229"/>
    </location>
</feature>
<gene>
    <name evidence="3" type="ORF">DKZ35_08590</name>
    <name evidence="2" type="ORF">NX099_05595</name>
</gene>
<dbReference type="Proteomes" id="UP000245735">
    <property type="component" value="Unassembled WGS sequence"/>
</dbReference>
<evidence type="ECO:0000259" key="1">
    <source>
        <dbReference type="Pfam" id="PF14393"/>
    </source>
</evidence>
<dbReference type="EMBL" id="QGHV01000057">
    <property type="protein sequence ID" value="PWT36763.1"/>
    <property type="molecule type" value="Genomic_DNA"/>
</dbReference>
<evidence type="ECO:0000313" key="4">
    <source>
        <dbReference type="Proteomes" id="UP000245735"/>
    </source>
</evidence>
<proteinExistence type="predicted"/>
<accession>A0AAJ1I8Y3</accession>
<reference evidence="2 5" key="3">
    <citation type="journal article" date="2022" name="Front. Cell. Infect. Microbiol.">
        <title>The probiotic and immunomodulation effects of Limosilactobacillus reuteri RGW1 isolated from calf feces.</title>
        <authorList>
            <person name="Huang K."/>
            <person name="Shi W."/>
            <person name="Yang B."/>
            <person name="Wang J."/>
        </authorList>
    </citation>
    <scope>NUCLEOTIDE SEQUENCE [LARGE SCALE GENOMIC DNA]</scope>
    <source>
        <strain evidence="2 5">RGW1</strain>
    </source>
</reference>
<organism evidence="3 4">
    <name type="scientific">Limosilactobacillus reuteri</name>
    <name type="common">Lactobacillus reuteri</name>
    <dbReference type="NCBI Taxonomy" id="1598"/>
    <lineage>
        <taxon>Bacteria</taxon>
        <taxon>Bacillati</taxon>
        <taxon>Bacillota</taxon>
        <taxon>Bacilli</taxon>
        <taxon>Lactobacillales</taxon>
        <taxon>Lactobacillaceae</taxon>
        <taxon>Limosilactobacillus</taxon>
    </lineage>
</organism>
<evidence type="ECO:0000313" key="2">
    <source>
        <dbReference type="EMBL" id="MDV8946880.1"/>
    </source>
</evidence>
<evidence type="ECO:0000313" key="5">
    <source>
        <dbReference type="Proteomes" id="UP001286376"/>
    </source>
</evidence>
<protein>
    <submittedName>
        <fullName evidence="2">DUF4422 domain-containing protein</fullName>
    </submittedName>
    <submittedName>
        <fullName evidence="3">Polyhydroxyalkanoate synthase</fullName>
    </submittedName>
</protein>